<evidence type="ECO:0000313" key="3">
    <source>
        <dbReference type="Proteomes" id="UP001166251"/>
    </source>
</evidence>
<dbReference type="SUPFAM" id="SSF46785">
    <property type="entry name" value="Winged helix' DNA-binding domain"/>
    <property type="match status" value="1"/>
</dbReference>
<feature type="domain" description="Transcriptional regulator HTH-type FeoC" evidence="1">
    <location>
        <begin position="1"/>
        <end position="61"/>
    </location>
</feature>
<dbReference type="InterPro" id="IPR036390">
    <property type="entry name" value="WH_DNA-bd_sf"/>
</dbReference>
<dbReference type="RefSeq" id="WP_220104990.1">
    <property type="nucleotide sequence ID" value="NZ_JAHZSS010000022.1"/>
</dbReference>
<dbReference type="Gene3D" id="1.10.10.10">
    <property type="entry name" value="Winged helix-like DNA-binding domain superfamily/Winged helix DNA-binding domain"/>
    <property type="match status" value="1"/>
</dbReference>
<dbReference type="InterPro" id="IPR036388">
    <property type="entry name" value="WH-like_DNA-bd_sf"/>
</dbReference>
<keyword evidence="3" id="KW-1185">Reference proteome</keyword>
<reference evidence="2" key="1">
    <citation type="submission" date="2021-07" db="EMBL/GenBank/DDBJ databases">
        <title>Neiella marina sp. nov., isolated from the intestinal content of sea cucumber Apostichopus japonicus.</title>
        <authorList>
            <person name="Bai X."/>
        </authorList>
    </citation>
    <scope>NUCLEOTIDE SEQUENCE</scope>
    <source>
        <strain evidence="2">126</strain>
    </source>
</reference>
<dbReference type="Proteomes" id="UP001166251">
    <property type="component" value="Unassembled WGS sequence"/>
</dbReference>
<organism evidence="2 3">
    <name type="scientific">Neiella holothuriorum</name>
    <dbReference type="NCBI Taxonomy" id="2870530"/>
    <lineage>
        <taxon>Bacteria</taxon>
        <taxon>Pseudomonadati</taxon>
        <taxon>Pseudomonadota</taxon>
        <taxon>Gammaproteobacteria</taxon>
        <taxon>Alteromonadales</taxon>
        <taxon>Echinimonadaceae</taxon>
        <taxon>Neiella</taxon>
    </lineage>
</organism>
<comment type="caution">
    <text evidence="2">The sequence shown here is derived from an EMBL/GenBank/DDBJ whole genome shotgun (WGS) entry which is preliminary data.</text>
</comment>
<proteinExistence type="predicted"/>
<name>A0ABS7EJ53_9GAMM</name>
<dbReference type="Pfam" id="PF09012">
    <property type="entry name" value="FeoC"/>
    <property type="match status" value="1"/>
</dbReference>
<protein>
    <submittedName>
        <fullName evidence="2">FeoC-like transcriptional regulator</fullName>
    </submittedName>
</protein>
<gene>
    <name evidence="2" type="ORF">K0504_15100</name>
</gene>
<sequence length="80" mass="8610">MLHDLVALLQDKGPLSQAMIARELKASEPAVADMLNLLVKRGRIKRLSADACDGGCCSSAGVEMFQWQGEQALPLVSKLD</sequence>
<accession>A0ABS7EJ53</accession>
<dbReference type="InterPro" id="IPR015102">
    <property type="entry name" value="Tscrpt_reg_HTH_FeoC"/>
</dbReference>
<evidence type="ECO:0000259" key="1">
    <source>
        <dbReference type="Pfam" id="PF09012"/>
    </source>
</evidence>
<dbReference type="EMBL" id="JAHZSS010000022">
    <property type="protein sequence ID" value="MBW8192364.1"/>
    <property type="molecule type" value="Genomic_DNA"/>
</dbReference>
<evidence type="ECO:0000313" key="2">
    <source>
        <dbReference type="EMBL" id="MBW8192364.1"/>
    </source>
</evidence>